<organism evidence="2">
    <name type="scientific">Oryza meridionalis</name>
    <dbReference type="NCBI Taxonomy" id="40149"/>
    <lineage>
        <taxon>Eukaryota</taxon>
        <taxon>Viridiplantae</taxon>
        <taxon>Streptophyta</taxon>
        <taxon>Embryophyta</taxon>
        <taxon>Tracheophyta</taxon>
        <taxon>Spermatophyta</taxon>
        <taxon>Magnoliopsida</taxon>
        <taxon>Liliopsida</taxon>
        <taxon>Poales</taxon>
        <taxon>Poaceae</taxon>
        <taxon>BOP clade</taxon>
        <taxon>Oryzoideae</taxon>
        <taxon>Oryzeae</taxon>
        <taxon>Oryzinae</taxon>
        <taxon>Oryza</taxon>
    </lineage>
</organism>
<feature type="region of interest" description="Disordered" evidence="1">
    <location>
        <begin position="1"/>
        <end position="162"/>
    </location>
</feature>
<feature type="compositionally biased region" description="Basic and acidic residues" evidence="1">
    <location>
        <begin position="8"/>
        <end position="25"/>
    </location>
</feature>
<proteinExistence type="predicted"/>
<accession>A0A0E0C8E2</accession>
<dbReference type="Proteomes" id="UP000008021">
    <property type="component" value="Chromosome 1"/>
</dbReference>
<keyword evidence="3" id="KW-1185">Reference proteome</keyword>
<feature type="compositionally biased region" description="Low complexity" evidence="1">
    <location>
        <begin position="101"/>
        <end position="113"/>
    </location>
</feature>
<protein>
    <submittedName>
        <fullName evidence="2">Uncharacterized protein</fullName>
    </submittedName>
</protein>
<dbReference type="EnsemblPlants" id="OMERI01G29740.1">
    <property type="protein sequence ID" value="OMERI01G29740.1"/>
    <property type="gene ID" value="OMERI01G29740"/>
</dbReference>
<sequence length="204" mass="21589">MAHKRGTRGGEGEEVAGARDNERAEPMAPAGRPPRYLAAHPSRPHHQAAPPSAATTTSRRTPPMAPAGLNPAAAPGSSTLCRLTPGPGRLPPRCPPRRLPPRTQWRPPATSRAASRRHGSDQIRTLGFQIGAPPAGGARPSRSRCGEEGIGGVAPAPKPCGGPASAACAANLRCRHVTPARRRRHVRRLLSRAELRIRPMKGRI</sequence>
<dbReference type="HOGENOM" id="CLU_1345096_0_0_1"/>
<dbReference type="Gramene" id="OMERI01G29740.1">
    <property type="protein sequence ID" value="OMERI01G29740.1"/>
    <property type="gene ID" value="OMERI01G29740"/>
</dbReference>
<evidence type="ECO:0000313" key="2">
    <source>
        <dbReference type="EnsemblPlants" id="OMERI01G29740.1"/>
    </source>
</evidence>
<evidence type="ECO:0000256" key="1">
    <source>
        <dbReference type="SAM" id="MobiDB-lite"/>
    </source>
</evidence>
<name>A0A0E0C8E2_9ORYZ</name>
<reference evidence="2" key="1">
    <citation type="submission" date="2015-04" db="UniProtKB">
        <authorList>
            <consortium name="EnsemblPlants"/>
        </authorList>
    </citation>
    <scope>IDENTIFICATION</scope>
</reference>
<feature type="compositionally biased region" description="Low complexity" evidence="1">
    <location>
        <begin position="153"/>
        <end position="162"/>
    </location>
</feature>
<evidence type="ECO:0000313" key="3">
    <source>
        <dbReference type="Proteomes" id="UP000008021"/>
    </source>
</evidence>
<feature type="compositionally biased region" description="Low complexity" evidence="1">
    <location>
        <begin position="47"/>
        <end position="87"/>
    </location>
</feature>
<dbReference type="AlphaFoldDB" id="A0A0E0C8E2"/>
<reference evidence="2" key="2">
    <citation type="submission" date="2018-05" db="EMBL/GenBank/DDBJ databases">
        <title>OmerRS3 (Oryza meridionalis Reference Sequence Version 3).</title>
        <authorList>
            <person name="Zhang J."/>
            <person name="Kudrna D."/>
            <person name="Lee S."/>
            <person name="Talag J."/>
            <person name="Welchert J."/>
            <person name="Wing R.A."/>
        </authorList>
    </citation>
    <scope>NUCLEOTIDE SEQUENCE [LARGE SCALE GENOMIC DNA]</scope>
    <source>
        <strain evidence="2">cv. OR44</strain>
    </source>
</reference>